<dbReference type="InterPro" id="IPR001663">
    <property type="entry name" value="Rng_hydr_dOase-A"/>
</dbReference>
<dbReference type="Pfam" id="PF00848">
    <property type="entry name" value="Ring_hydroxyl_A"/>
    <property type="match status" value="1"/>
</dbReference>
<dbReference type="Gene3D" id="3.90.380.10">
    <property type="entry name" value="Naphthalene 1,2-dioxygenase Alpha Subunit, Chain A, domain 1"/>
    <property type="match status" value="2"/>
</dbReference>
<dbReference type="InterPro" id="IPR015879">
    <property type="entry name" value="Ring_hydroxy_dOase_asu_C_dom"/>
</dbReference>
<dbReference type="GO" id="GO:0005506">
    <property type="term" value="F:iron ion binding"/>
    <property type="evidence" value="ECO:0007669"/>
    <property type="project" value="InterPro"/>
</dbReference>
<dbReference type="GO" id="GO:0016491">
    <property type="term" value="F:oxidoreductase activity"/>
    <property type="evidence" value="ECO:0007669"/>
    <property type="project" value="UniProtKB-KW"/>
</dbReference>
<gene>
    <name evidence="9" type="ORF">AUP43_02970</name>
</gene>
<dbReference type="RefSeq" id="WP_067558590.1">
    <property type="nucleotide sequence ID" value="NZ_LPXN01000138.1"/>
</dbReference>
<evidence type="ECO:0000256" key="4">
    <source>
        <dbReference type="ARBA" id="ARBA00023002"/>
    </source>
</evidence>
<evidence type="ECO:0000313" key="9">
    <source>
        <dbReference type="EMBL" id="KZD04081.1"/>
    </source>
</evidence>
<dbReference type="SUPFAM" id="SSF50022">
    <property type="entry name" value="ISP domain"/>
    <property type="match status" value="1"/>
</dbReference>
<dbReference type="PANTHER" id="PTHR43756:SF5">
    <property type="entry name" value="CHOLINE MONOOXYGENASE, CHLOROPLASTIC"/>
    <property type="match status" value="1"/>
</dbReference>
<proteinExistence type="predicted"/>
<evidence type="ECO:0000256" key="2">
    <source>
        <dbReference type="ARBA" id="ARBA00022714"/>
    </source>
</evidence>
<dbReference type="PROSITE" id="PS51296">
    <property type="entry name" value="RIESKE"/>
    <property type="match status" value="1"/>
</dbReference>
<dbReference type="InterPro" id="IPR015881">
    <property type="entry name" value="ARHD_Rieske_2Fe_2S"/>
</dbReference>
<dbReference type="InterPro" id="IPR036922">
    <property type="entry name" value="Rieske_2Fe-2S_sf"/>
</dbReference>
<keyword evidence="10" id="KW-1185">Reference proteome</keyword>
<name>A0A154VS77_9PROT</name>
<dbReference type="CDD" id="cd03469">
    <property type="entry name" value="Rieske_RO_Alpha_N"/>
    <property type="match status" value="1"/>
</dbReference>
<evidence type="ECO:0000313" key="10">
    <source>
        <dbReference type="Proteomes" id="UP000076400"/>
    </source>
</evidence>
<evidence type="ECO:0000256" key="6">
    <source>
        <dbReference type="ARBA" id="ARBA00023014"/>
    </source>
</evidence>
<accession>A0A154VS77</accession>
<keyword evidence="3" id="KW-0479">Metal-binding</keyword>
<dbReference type="Gene3D" id="2.102.10.10">
    <property type="entry name" value="Rieske [2Fe-2S] iron-sulphur domain"/>
    <property type="match status" value="1"/>
</dbReference>
<dbReference type="Proteomes" id="UP000076400">
    <property type="component" value="Unassembled WGS sequence"/>
</dbReference>
<reference evidence="9 10" key="1">
    <citation type="submission" date="2015-12" db="EMBL/GenBank/DDBJ databases">
        <title>Genome sequence of Oceanibaculum pacificum MCCC 1A02656.</title>
        <authorList>
            <person name="Lu L."/>
            <person name="Lai Q."/>
            <person name="Shao Z."/>
            <person name="Qian P."/>
        </authorList>
    </citation>
    <scope>NUCLEOTIDE SEQUENCE [LARGE SCALE GENOMIC DNA]</scope>
    <source>
        <strain evidence="9 10">MCCC 1A02656</strain>
    </source>
</reference>
<evidence type="ECO:0000256" key="5">
    <source>
        <dbReference type="ARBA" id="ARBA00023004"/>
    </source>
</evidence>
<keyword evidence="6" id="KW-0411">Iron-sulfur</keyword>
<dbReference type="PROSITE" id="PS00570">
    <property type="entry name" value="RING_HYDROXYL_ALPHA"/>
    <property type="match status" value="1"/>
</dbReference>
<organism evidence="9 10">
    <name type="scientific">Oceanibaculum pacificum</name>
    <dbReference type="NCBI Taxonomy" id="580166"/>
    <lineage>
        <taxon>Bacteria</taxon>
        <taxon>Pseudomonadati</taxon>
        <taxon>Pseudomonadota</taxon>
        <taxon>Alphaproteobacteria</taxon>
        <taxon>Rhodospirillales</taxon>
        <taxon>Oceanibaculaceae</taxon>
        <taxon>Oceanibaculum</taxon>
    </lineage>
</organism>
<dbReference type="STRING" id="580166.AUP43_02970"/>
<evidence type="ECO:0000256" key="1">
    <source>
        <dbReference type="ARBA" id="ARBA00001962"/>
    </source>
</evidence>
<keyword evidence="5" id="KW-0408">Iron</keyword>
<comment type="cofactor">
    <cofactor evidence="1">
        <name>Fe cation</name>
        <dbReference type="ChEBI" id="CHEBI:24875"/>
    </cofactor>
</comment>
<keyword evidence="4" id="KW-0560">Oxidoreductase</keyword>
<dbReference type="AlphaFoldDB" id="A0A154VS77"/>
<sequence>MIEAATLSNSAIGLSEPADMFSPDHYKAMRRPLDQAETLPAWCYTSERFYKREVERIFLKVWNFLGRADRIPNPGDYFTLTFAGVPLIIARGDDGKVRAFANSCRHRGSIVALGEGNCRAFKCPYHSWAFALDGTLLGAPSMEKTANFDPADYGLIEVRLESWGGFIFVNFDKDAPDLMSFLGDLPERLASYNYEEMVCVRRVEYELNCNWKIYVENAMEAYHVPYVHKSTLQRQKGPTAQPIETKGEWVGLFKEHTGSRALLAGETGFPPIPSLTGPAAAGTHYPLIYPSTMFGATIDCMWWLEIHPIAADRMRLIVGSAFPKDVVARPDFEEIVTRYYRRWDVSIPEDNEISELQQRGLSSPLYREGRFSHLEPLVHAIDNWVLDQVLDPA</sequence>
<dbReference type="PANTHER" id="PTHR43756">
    <property type="entry name" value="CHOLINE MONOOXYGENASE, CHLOROPLASTIC"/>
    <property type="match status" value="1"/>
</dbReference>
<feature type="domain" description="Rieske" evidence="8">
    <location>
        <begin position="62"/>
        <end position="169"/>
    </location>
</feature>
<protein>
    <recommendedName>
        <fullName evidence="8">Rieske domain-containing protein</fullName>
    </recommendedName>
</protein>
<dbReference type="OrthoDB" id="7456916at2"/>
<dbReference type="Pfam" id="PF00355">
    <property type="entry name" value="Rieske"/>
    <property type="match status" value="1"/>
</dbReference>
<evidence type="ECO:0000259" key="8">
    <source>
        <dbReference type="PROSITE" id="PS51296"/>
    </source>
</evidence>
<dbReference type="CDD" id="cd00680">
    <property type="entry name" value="RHO_alpha_C"/>
    <property type="match status" value="1"/>
</dbReference>
<keyword evidence="2" id="KW-0001">2Fe-2S</keyword>
<comment type="caution">
    <text evidence="9">The sequence shown here is derived from an EMBL/GenBank/DDBJ whole genome shotgun (WGS) entry which is preliminary data.</text>
</comment>
<dbReference type="SUPFAM" id="SSF55961">
    <property type="entry name" value="Bet v1-like"/>
    <property type="match status" value="1"/>
</dbReference>
<dbReference type="PRINTS" id="PR00090">
    <property type="entry name" value="RNGDIOXGNASE"/>
</dbReference>
<evidence type="ECO:0000256" key="7">
    <source>
        <dbReference type="ARBA" id="ARBA00023027"/>
    </source>
</evidence>
<keyword evidence="7" id="KW-0520">NAD</keyword>
<dbReference type="GO" id="GO:0051537">
    <property type="term" value="F:2 iron, 2 sulfur cluster binding"/>
    <property type="evidence" value="ECO:0007669"/>
    <property type="project" value="UniProtKB-KW"/>
</dbReference>
<evidence type="ECO:0000256" key="3">
    <source>
        <dbReference type="ARBA" id="ARBA00022723"/>
    </source>
</evidence>
<dbReference type="EMBL" id="LPXN01000138">
    <property type="protein sequence ID" value="KZD04081.1"/>
    <property type="molecule type" value="Genomic_DNA"/>
</dbReference>
<dbReference type="InterPro" id="IPR017941">
    <property type="entry name" value="Rieske_2Fe-2S"/>
</dbReference>